<dbReference type="Proteomes" id="UP001275084">
    <property type="component" value="Unassembled WGS sequence"/>
</dbReference>
<evidence type="ECO:0000256" key="4">
    <source>
        <dbReference type="ARBA" id="ARBA00022825"/>
    </source>
</evidence>
<keyword evidence="4 5" id="KW-0720">Serine protease</keyword>
<name>A0AAJ0HUR2_9PEZI</name>
<proteinExistence type="inferred from homology"/>
<dbReference type="GO" id="GO:0004252">
    <property type="term" value="F:serine-type endopeptidase activity"/>
    <property type="evidence" value="ECO:0007669"/>
    <property type="project" value="UniProtKB-UniRule"/>
</dbReference>
<dbReference type="CDD" id="cd00306">
    <property type="entry name" value="Peptidases_S8_S53"/>
    <property type="match status" value="1"/>
</dbReference>
<gene>
    <name evidence="7" type="ORF">B0T25DRAFT_526466</name>
</gene>
<evidence type="ECO:0000313" key="8">
    <source>
        <dbReference type="Proteomes" id="UP001275084"/>
    </source>
</evidence>
<comment type="caution">
    <text evidence="7">The sequence shown here is derived from an EMBL/GenBank/DDBJ whole genome shotgun (WGS) entry which is preliminary data.</text>
</comment>
<dbReference type="InterPro" id="IPR000209">
    <property type="entry name" value="Peptidase_S8/S53_dom"/>
</dbReference>
<dbReference type="PANTHER" id="PTHR43806:SF11">
    <property type="entry name" value="CEREVISIN-RELATED"/>
    <property type="match status" value="1"/>
</dbReference>
<dbReference type="EMBL" id="JAUIQD010000001">
    <property type="protein sequence ID" value="KAK3363158.1"/>
    <property type="molecule type" value="Genomic_DNA"/>
</dbReference>
<dbReference type="GO" id="GO:0006508">
    <property type="term" value="P:proteolysis"/>
    <property type="evidence" value="ECO:0007669"/>
    <property type="project" value="UniProtKB-KW"/>
</dbReference>
<keyword evidence="8" id="KW-1185">Reference proteome</keyword>
<evidence type="ECO:0000256" key="3">
    <source>
        <dbReference type="ARBA" id="ARBA00022801"/>
    </source>
</evidence>
<feature type="domain" description="Peptidase S8/S53" evidence="6">
    <location>
        <begin position="37"/>
        <end position="334"/>
    </location>
</feature>
<organism evidence="7 8">
    <name type="scientific">Lasiosphaeria hispida</name>
    <dbReference type="NCBI Taxonomy" id="260671"/>
    <lineage>
        <taxon>Eukaryota</taxon>
        <taxon>Fungi</taxon>
        <taxon>Dikarya</taxon>
        <taxon>Ascomycota</taxon>
        <taxon>Pezizomycotina</taxon>
        <taxon>Sordariomycetes</taxon>
        <taxon>Sordariomycetidae</taxon>
        <taxon>Sordariales</taxon>
        <taxon>Lasiosphaeriaceae</taxon>
        <taxon>Lasiosphaeria</taxon>
    </lineage>
</organism>
<accession>A0AAJ0HUR2</accession>
<evidence type="ECO:0000259" key="6">
    <source>
        <dbReference type="Pfam" id="PF00082"/>
    </source>
</evidence>
<reference evidence="7" key="2">
    <citation type="submission" date="2023-06" db="EMBL/GenBank/DDBJ databases">
        <authorList>
            <consortium name="Lawrence Berkeley National Laboratory"/>
            <person name="Haridas S."/>
            <person name="Hensen N."/>
            <person name="Bonometti L."/>
            <person name="Westerberg I."/>
            <person name="Brannstrom I.O."/>
            <person name="Guillou S."/>
            <person name="Cros-Aarteil S."/>
            <person name="Calhoun S."/>
            <person name="Kuo A."/>
            <person name="Mondo S."/>
            <person name="Pangilinan J."/>
            <person name="Riley R."/>
            <person name="Labutti K."/>
            <person name="Andreopoulos B."/>
            <person name="Lipzen A."/>
            <person name="Chen C."/>
            <person name="Yanf M."/>
            <person name="Daum C."/>
            <person name="Ng V."/>
            <person name="Clum A."/>
            <person name="Steindorff A."/>
            <person name="Ohm R."/>
            <person name="Martin F."/>
            <person name="Silar P."/>
            <person name="Natvig D."/>
            <person name="Lalanne C."/>
            <person name="Gautier V."/>
            <person name="Ament-Velasquez S.L."/>
            <person name="Kruys A."/>
            <person name="Hutchinson M.I."/>
            <person name="Powell A.J."/>
            <person name="Barry K."/>
            <person name="Miller A.N."/>
            <person name="Grigoriev I.V."/>
            <person name="Debuchy R."/>
            <person name="Gladieux P."/>
            <person name="Thoren M.H."/>
            <person name="Johannesson H."/>
        </authorList>
    </citation>
    <scope>NUCLEOTIDE SEQUENCE</scope>
    <source>
        <strain evidence="7">CBS 955.72</strain>
    </source>
</reference>
<dbReference type="Gene3D" id="3.40.50.200">
    <property type="entry name" value="Peptidase S8/S53 domain"/>
    <property type="match status" value="1"/>
</dbReference>
<dbReference type="Pfam" id="PF00082">
    <property type="entry name" value="Peptidase_S8"/>
    <property type="match status" value="1"/>
</dbReference>
<evidence type="ECO:0000256" key="2">
    <source>
        <dbReference type="ARBA" id="ARBA00022670"/>
    </source>
</evidence>
<dbReference type="InterPro" id="IPR050131">
    <property type="entry name" value="Peptidase_S8_subtilisin-like"/>
</dbReference>
<dbReference type="AlphaFoldDB" id="A0AAJ0HUR2"/>
<dbReference type="PROSITE" id="PS51892">
    <property type="entry name" value="SUBTILASE"/>
    <property type="match status" value="1"/>
</dbReference>
<comment type="similarity">
    <text evidence="1 5">Belongs to the peptidase S8 family.</text>
</comment>
<protein>
    <submittedName>
        <fullName evidence="7">Peptidase S8/S53 domain-containing protein</fullName>
    </submittedName>
</protein>
<feature type="active site" description="Charge relay system" evidence="5">
    <location>
        <position position="46"/>
    </location>
</feature>
<dbReference type="InterPro" id="IPR015500">
    <property type="entry name" value="Peptidase_S8_subtilisin-rel"/>
</dbReference>
<dbReference type="InterPro" id="IPR036852">
    <property type="entry name" value="Peptidase_S8/S53_dom_sf"/>
</dbReference>
<dbReference type="PANTHER" id="PTHR43806">
    <property type="entry name" value="PEPTIDASE S8"/>
    <property type="match status" value="1"/>
</dbReference>
<dbReference type="PRINTS" id="PR00723">
    <property type="entry name" value="SUBTILISIN"/>
</dbReference>
<feature type="active site" description="Charge relay system" evidence="5">
    <location>
        <position position="106"/>
    </location>
</feature>
<feature type="active site" description="Charge relay system" evidence="5">
    <location>
        <position position="305"/>
    </location>
</feature>
<keyword evidence="2 5" id="KW-0645">Protease</keyword>
<evidence type="ECO:0000256" key="1">
    <source>
        <dbReference type="ARBA" id="ARBA00011073"/>
    </source>
</evidence>
<evidence type="ECO:0000313" key="7">
    <source>
        <dbReference type="EMBL" id="KAK3363158.1"/>
    </source>
</evidence>
<evidence type="ECO:0000256" key="5">
    <source>
        <dbReference type="PROSITE-ProRule" id="PRU01240"/>
    </source>
</evidence>
<keyword evidence="3 5" id="KW-0378">Hydrolase</keyword>
<reference evidence="7" key="1">
    <citation type="journal article" date="2023" name="Mol. Phylogenet. Evol.">
        <title>Genome-scale phylogeny and comparative genomics of the fungal order Sordariales.</title>
        <authorList>
            <person name="Hensen N."/>
            <person name="Bonometti L."/>
            <person name="Westerberg I."/>
            <person name="Brannstrom I.O."/>
            <person name="Guillou S."/>
            <person name="Cros-Aarteil S."/>
            <person name="Calhoun S."/>
            <person name="Haridas S."/>
            <person name="Kuo A."/>
            <person name="Mondo S."/>
            <person name="Pangilinan J."/>
            <person name="Riley R."/>
            <person name="LaButti K."/>
            <person name="Andreopoulos B."/>
            <person name="Lipzen A."/>
            <person name="Chen C."/>
            <person name="Yan M."/>
            <person name="Daum C."/>
            <person name="Ng V."/>
            <person name="Clum A."/>
            <person name="Steindorff A."/>
            <person name="Ohm R.A."/>
            <person name="Martin F."/>
            <person name="Silar P."/>
            <person name="Natvig D.O."/>
            <person name="Lalanne C."/>
            <person name="Gautier V."/>
            <person name="Ament-Velasquez S.L."/>
            <person name="Kruys A."/>
            <person name="Hutchinson M.I."/>
            <person name="Powell A.J."/>
            <person name="Barry K."/>
            <person name="Miller A.N."/>
            <person name="Grigoriev I.V."/>
            <person name="Debuchy R."/>
            <person name="Gladieux P."/>
            <person name="Hiltunen Thoren M."/>
            <person name="Johannesson H."/>
        </authorList>
    </citation>
    <scope>NUCLEOTIDE SEQUENCE</scope>
    <source>
        <strain evidence="7">CBS 955.72</strain>
    </source>
</reference>
<sequence length="390" mass="42658">MASAPASIIPHLSLLSAPKGYEKLNPPGGYSCHPSQGKGVWIVLVDSGAQLDRYPHEFDTNDRTISTWMVPLNVLYHKVHLKDESLRCDDTMNDYRRSALSGMKGHGTTTAILAAGSQSGVAPLANLYLMKQQATVFKVAATGSEVIHEQYFKHQSFVKSLQHVVNLLDQGGLPLGKTVLSLSHGWVEDNLLEPGPSLYDPNFRAEVGEALEKLSKRGVVTVMAAGNRWGDFQNLKTADTFPLSFSTPDNDLIVVGGTDTQGRLWWDSSPGTADCPVDVYAPAYDVLAYDLDHSEGGPVKREGSSYAAPIAAGLAAYFLAHPDYQDGLKYSPTDTKSNSVGMRMKKLLKELAYQRVPDEKKLVQEHLAEYPAEIPESVDVLYNNFHGPQK</sequence>
<dbReference type="SUPFAM" id="SSF52743">
    <property type="entry name" value="Subtilisin-like"/>
    <property type="match status" value="1"/>
</dbReference>